<dbReference type="AlphaFoldDB" id="A0A427XI84"/>
<reference evidence="2 3" key="1">
    <citation type="submission" date="2018-11" db="EMBL/GenBank/DDBJ databases">
        <title>Genome sequence of Apiotrichum porosum DSM 27194.</title>
        <authorList>
            <person name="Aliyu H."/>
            <person name="Gorte O."/>
            <person name="Ochsenreither K."/>
        </authorList>
    </citation>
    <scope>NUCLEOTIDE SEQUENCE [LARGE SCALE GENOMIC DNA]</scope>
    <source>
        <strain evidence="2 3">DSM 27194</strain>
    </source>
</reference>
<evidence type="ECO:0000313" key="3">
    <source>
        <dbReference type="Proteomes" id="UP000279236"/>
    </source>
</evidence>
<name>A0A427XI84_9TREE</name>
<dbReference type="SUPFAM" id="SSF52113">
    <property type="entry name" value="BRCT domain"/>
    <property type="match status" value="1"/>
</dbReference>
<evidence type="ECO:0000313" key="2">
    <source>
        <dbReference type="EMBL" id="RSH78483.1"/>
    </source>
</evidence>
<dbReference type="PROSITE" id="PS50172">
    <property type="entry name" value="BRCT"/>
    <property type="match status" value="1"/>
</dbReference>
<dbReference type="Gene3D" id="3.40.50.10190">
    <property type="entry name" value="BRCT domain"/>
    <property type="match status" value="1"/>
</dbReference>
<protein>
    <recommendedName>
        <fullName evidence="1">BRCT domain-containing protein</fullName>
    </recommendedName>
</protein>
<dbReference type="GeneID" id="39586751"/>
<dbReference type="InterPro" id="IPR036420">
    <property type="entry name" value="BRCT_dom_sf"/>
</dbReference>
<dbReference type="RefSeq" id="XP_028473630.1">
    <property type="nucleotide sequence ID" value="XM_028617952.1"/>
</dbReference>
<accession>A0A427XI84</accession>
<comment type="caution">
    <text evidence="2">The sequence shown here is derived from an EMBL/GenBank/DDBJ whole genome shotgun (WGS) entry which is preliminary data.</text>
</comment>
<keyword evidence="3" id="KW-1185">Reference proteome</keyword>
<evidence type="ECO:0000259" key="1">
    <source>
        <dbReference type="PROSITE" id="PS50172"/>
    </source>
</evidence>
<dbReference type="EMBL" id="RSCE01000012">
    <property type="protein sequence ID" value="RSH78483.1"/>
    <property type="molecule type" value="Genomic_DNA"/>
</dbReference>
<feature type="domain" description="BRCT" evidence="1">
    <location>
        <begin position="189"/>
        <end position="259"/>
    </location>
</feature>
<organism evidence="2 3">
    <name type="scientific">Apiotrichum porosum</name>
    <dbReference type="NCBI Taxonomy" id="105984"/>
    <lineage>
        <taxon>Eukaryota</taxon>
        <taxon>Fungi</taxon>
        <taxon>Dikarya</taxon>
        <taxon>Basidiomycota</taxon>
        <taxon>Agaricomycotina</taxon>
        <taxon>Tremellomycetes</taxon>
        <taxon>Trichosporonales</taxon>
        <taxon>Trichosporonaceae</taxon>
        <taxon>Apiotrichum</taxon>
    </lineage>
</organism>
<sequence>MFRNSMYDQLFLHRDKRQSKPYNDDLKVILVSRSSPFDFVLTVQEEGGELYVDPNEDGIGAILVAADDMVHQGPHACITYRPKNPQAYSPNHLGKRVRDADSLVDTFTHARGGIPVLAVGWLQHCRNQGRVVDPEENWGGWRVVNEDENEDEARADRPTQRLPAELFWRRGRSIHFALAGELTSIVRDLEAHGGKVVDIQDEPDFILVDAPPRQLFDDKRWVQRLQNAATTTDTRIVSVLWFTHCMELGDRIPTDKYAIKLPTVGKR</sequence>
<dbReference type="Proteomes" id="UP000279236">
    <property type="component" value="Unassembled WGS sequence"/>
</dbReference>
<gene>
    <name evidence="2" type="ORF">EHS24_002208</name>
</gene>
<proteinExistence type="predicted"/>
<dbReference type="InterPro" id="IPR001357">
    <property type="entry name" value="BRCT_dom"/>
</dbReference>